<comment type="caution">
    <text evidence="1">The sequence shown here is derived from an EMBL/GenBank/DDBJ whole genome shotgun (WGS) entry which is preliminary data.</text>
</comment>
<organism evidence="1 2">
    <name type="scientific">Suilimivivens aceti</name>
    <dbReference type="NCBI Taxonomy" id="2981774"/>
    <lineage>
        <taxon>Bacteria</taxon>
        <taxon>Bacillati</taxon>
        <taxon>Bacillota</taxon>
        <taxon>Clostridia</taxon>
        <taxon>Lachnospirales</taxon>
        <taxon>Lachnospiraceae</taxon>
        <taxon>Suilimivivens</taxon>
    </lineage>
</organism>
<dbReference type="EMBL" id="JAOQKJ010000002">
    <property type="protein sequence ID" value="MCU6743564.1"/>
    <property type="molecule type" value="Genomic_DNA"/>
</dbReference>
<name>A0ABT2SZY6_9FIRM</name>
<protein>
    <submittedName>
        <fullName evidence="1">Uncharacterized protein</fullName>
    </submittedName>
</protein>
<accession>A0ABT2SZY6</accession>
<keyword evidence="2" id="KW-1185">Reference proteome</keyword>
<gene>
    <name evidence="1" type="ORF">OCV77_03445</name>
</gene>
<sequence length="172" mass="20230">MELAKYKACICEGAAETAIIDILLDYGLLIFSREEMIEEEVIRCREGKKFEEKYLRKGFMDKISVIRILDSRRENFKLSKAYAGKVDVINVITAPEIEMLIIFNENKYKEFKKTGKKPSSFCKEDLKMTEVKSYDFMKTYFSDPRILVTTIKKYHEMSKVQKGEYTLLDLLR</sequence>
<proteinExistence type="predicted"/>
<evidence type="ECO:0000313" key="1">
    <source>
        <dbReference type="EMBL" id="MCU6743564.1"/>
    </source>
</evidence>
<dbReference type="Proteomes" id="UP001652432">
    <property type="component" value="Unassembled WGS sequence"/>
</dbReference>
<dbReference type="RefSeq" id="WP_262573348.1">
    <property type="nucleotide sequence ID" value="NZ_JAOQKJ010000002.1"/>
</dbReference>
<reference evidence="1 2" key="1">
    <citation type="journal article" date="2021" name="ISME Commun">
        <title>Automated analysis of genomic sequences facilitates high-throughput and comprehensive description of bacteria.</title>
        <authorList>
            <person name="Hitch T.C.A."/>
        </authorList>
    </citation>
    <scope>NUCLEOTIDE SEQUENCE [LARGE SCALE GENOMIC DNA]</scope>
    <source>
        <strain evidence="1 2">Sanger_18</strain>
    </source>
</reference>
<evidence type="ECO:0000313" key="2">
    <source>
        <dbReference type="Proteomes" id="UP001652432"/>
    </source>
</evidence>